<dbReference type="InterPro" id="IPR000209">
    <property type="entry name" value="Peptidase_S8/S53_dom"/>
</dbReference>
<dbReference type="GO" id="GO:0006508">
    <property type="term" value="P:proteolysis"/>
    <property type="evidence" value="ECO:0007669"/>
    <property type="project" value="UniProtKB-KW"/>
</dbReference>
<keyword evidence="3 5" id="KW-0378">Hydrolase</keyword>
<evidence type="ECO:0000313" key="11">
    <source>
        <dbReference type="EMBL" id="RNB49097.1"/>
    </source>
</evidence>
<feature type="active site" description="Charge relay system" evidence="5">
    <location>
        <position position="54"/>
    </location>
</feature>
<evidence type="ECO:0000256" key="9">
    <source>
        <dbReference type="SAM" id="SignalP"/>
    </source>
</evidence>
<feature type="domain" description="Peptidase S8/S53" evidence="10">
    <location>
        <begin position="45"/>
        <end position="304"/>
    </location>
</feature>
<evidence type="ECO:0000256" key="3">
    <source>
        <dbReference type="ARBA" id="ARBA00022801"/>
    </source>
</evidence>
<dbReference type="Pfam" id="PF00082">
    <property type="entry name" value="Peptidase_S8"/>
    <property type="match status" value="1"/>
</dbReference>
<dbReference type="PROSITE" id="PS00137">
    <property type="entry name" value="SUBTILASE_HIS"/>
    <property type="match status" value="1"/>
</dbReference>
<dbReference type="SUPFAM" id="SSF52743">
    <property type="entry name" value="Subtilisin-like"/>
    <property type="match status" value="1"/>
</dbReference>
<dbReference type="Proteomes" id="UP000275048">
    <property type="component" value="Unassembled WGS sequence"/>
</dbReference>
<dbReference type="PROSITE" id="PS00138">
    <property type="entry name" value="SUBTILASE_SER"/>
    <property type="match status" value="1"/>
</dbReference>
<evidence type="ECO:0000256" key="2">
    <source>
        <dbReference type="ARBA" id="ARBA00022670"/>
    </source>
</evidence>
<dbReference type="InterPro" id="IPR050131">
    <property type="entry name" value="Peptidase_S8_subtilisin-like"/>
</dbReference>
<evidence type="ECO:0000256" key="5">
    <source>
        <dbReference type="PROSITE-ProRule" id="PRU01240"/>
    </source>
</evidence>
<feature type="signal peptide" evidence="9">
    <location>
        <begin position="1"/>
        <end position="21"/>
    </location>
</feature>
<dbReference type="PROSITE" id="PS51892">
    <property type="entry name" value="SUBTILASE"/>
    <property type="match status" value="1"/>
</dbReference>
<feature type="region of interest" description="Disordered" evidence="7">
    <location>
        <begin position="340"/>
        <end position="367"/>
    </location>
</feature>
<gene>
    <name evidence="11" type="ORF">EDM22_10285</name>
</gene>
<keyword evidence="8" id="KW-0812">Transmembrane</keyword>
<dbReference type="InterPro" id="IPR023828">
    <property type="entry name" value="Peptidase_S8_Ser-AS"/>
</dbReference>
<organism evidence="11 12">
    <name type="scientific">Agromyces tardus</name>
    <dbReference type="NCBI Taxonomy" id="2583849"/>
    <lineage>
        <taxon>Bacteria</taxon>
        <taxon>Bacillati</taxon>
        <taxon>Actinomycetota</taxon>
        <taxon>Actinomycetes</taxon>
        <taxon>Micrococcales</taxon>
        <taxon>Microbacteriaceae</taxon>
        <taxon>Agromyces</taxon>
    </lineage>
</organism>
<proteinExistence type="inferred from homology"/>
<evidence type="ECO:0000256" key="7">
    <source>
        <dbReference type="SAM" id="MobiDB-lite"/>
    </source>
</evidence>
<dbReference type="OrthoDB" id="9798386at2"/>
<feature type="active site" description="Charge relay system" evidence="5">
    <location>
        <position position="92"/>
    </location>
</feature>
<dbReference type="PANTHER" id="PTHR43806">
    <property type="entry name" value="PEPTIDASE S8"/>
    <property type="match status" value="1"/>
</dbReference>
<name>A0A3M8AEV6_9MICO</name>
<feature type="active site" description="Charge relay system" evidence="5">
    <location>
        <position position="256"/>
    </location>
</feature>
<keyword evidence="2 5" id="KW-0645">Protease</keyword>
<evidence type="ECO:0000259" key="10">
    <source>
        <dbReference type="Pfam" id="PF00082"/>
    </source>
</evidence>
<comment type="similarity">
    <text evidence="1 5 6">Belongs to the peptidase S8 family.</text>
</comment>
<evidence type="ECO:0000256" key="4">
    <source>
        <dbReference type="ARBA" id="ARBA00022825"/>
    </source>
</evidence>
<evidence type="ECO:0000313" key="12">
    <source>
        <dbReference type="Proteomes" id="UP000275048"/>
    </source>
</evidence>
<dbReference type="PANTHER" id="PTHR43806:SF11">
    <property type="entry name" value="CEREVISIN-RELATED"/>
    <property type="match status" value="1"/>
</dbReference>
<evidence type="ECO:0000256" key="6">
    <source>
        <dbReference type="RuleBase" id="RU003355"/>
    </source>
</evidence>
<dbReference type="PRINTS" id="PR00723">
    <property type="entry name" value="SUBTILISIN"/>
</dbReference>
<keyword evidence="4 5" id="KW-0720">Serine protease</keyword>
<protein>
    <submittedName>
        <fullName evidence="11">Peptidase S8</fullName>
    </submittedName>
</protein>
<comment type="caution">
    <text evidence="11">The sequence shown here is derived from an EMBL/GenBank/DDBJ whole genome shotgun (WGS) entry which is preliminary data.</text>
</comment>
<dbReference type="GO" id="GO:0004252">
    <property type="term" value="F:serine-type endopeptidase activity"/>
    <property type="evidence" value="ECO:0007669"/>
    <property type="project" value="UniProtKB-UniRule"/>
</dbReference>
<dbReference type="EMBL" id="RHHB01000017">
    <property type="protein sequence ID" value="RNB49097.1"/>
    <property type="molecule type" value="Genomic_DNA"/>
</dbReference>
<dbReference type="Gene3D" id="3.40.50.200">
    <property type="entry name" value="Peptidase S8/S53 domain"/>
    <property type="match status" value="1"/>
</dbReference>
<keyword evidence="12" id="KW-1185">Reference proteome</keyword>
<feature type="chain" id="PRO_5018117111" evidence="9">
    <location>
        <begin position="22"/>
        <end position="414"/>
    </location>
</feature>
<keyword evidence="8" id="KW-0472">Membrane</keyword>
<feature type="transmembrane region" description="Helical" evidence="8">
    <location>
        <begin position="377"/>
        <end position="402"/>
    </location>
</feature>
<dbReference type="InterPro" id="IPR015500">
    <property type="entry name" value="Peptidase_S8_subtilisin-rel"/>
</dbReference>
<dbReference type="PROSITE" id="PS00136">
    <property type="entry name" value="SUBTILASE_ASP"/>
    <property type="match status" value="1"/>
</dbReference>
<evidence type="ECO:0000256" key="8">
    <source>
        <dbReference type="SAM" id="Phobius"/>
    </source>
</evidence>
<dbReference type="InterPro" id="IPR023827">
    <property type="entry name" value="Peptidase_S8_Asp-AS"/>
</dbReference>
<keyword evidence="9" id="KW-0732">Signal</keyword>
<keyword evidence="8" id="KW-1133">Transmembrane helix</keyword>
<evidence type="ECO:0000256" key="1">
    <source>
        <dbReference type="ARBA" id="ARBA00011073"/>
    </source>
</evidence>
<dbReference type="InterPro" id="IPR022398">
    <property type="entry name" value="Peptidase_S8_His-AS"/>
</dbReference>
<sequence>MLGAGAVTAVLVLGGAQPAHADTVRDLEYWLTDYGFTTAWTTSKGDGVTVAVIDTGVNGNVAELRGAVVGGTDVSGLGSPDGQTPVGDESEHGTLVASLLAGRGTGEGSGVLGVAPEADLLTASVAFGQDTGSEKSNDDQIAEAVKWAVDNGADVINMSLTRNTRDWPESWDEAFMYAFQHDVIVVAAAGNRGSGTSEVGAPATIPGVLTVAGVDRDQNASFDASSQGITISVAAPSEDLVGVLPDGGYVQWSGTSAATPIVSGLVALVRAAYPDLDDAEVINRVVRTADPKGEDVPSPLYGYGIIDPVAALTADVTGEWQDPEEALAEWIRVHRRAAVPDAGTGTDGGEEQIVPIADPPAPRSDSAKTLLPTPWTLAYITVPLSLVAGFGTLAALLGIGATRHTRRAASRRSQ</sequence>
<accession>A0A3M8AEV6</accession>
<reference evidence="11 12" key="1">
    <citation type="submission" date="2018-10" db="EMBL/GenBank/DDBJ databases">
        <title>Isolation, diversity and antibacterial activity of antinobacteria from the wheat rhizosphere soil.</title>
        <authorList>
            <person name="Sun T."/>
        </authorList>
    </citation>
    <scope>NUCLEOTIDE SEQUENCE [LARGE SCALE GENOMIC DNA]</scope>
    <source>
        <strain evidence="11 12">SJ-23</strain>
    </source>
</reference>
<dbReference type="InterPro" id="IPR036852">
    <property type="entry name" value="Peptidase_S8/S53_dom_sf"/>
</dbReference>
<dbReference type="AlphaFoldDB" id="A0A3M8AEV6"/>